<keyword evidence="6" id="KW-1015">Disulfide bond</keyword>
<comment type="function">
    <text evidence="1">Thionins are small plant proteins which are toxic to animal cells. They seem to exert their toxic effect at the level of the cell membrane. Their precise function is not known.</text>
</comment>
<keyword evidence="10" id="KW-1185">Reference proteome</keyword>
<dbReference type="GO" id="GO:0005576">
    <property type="term" value="C:extracellular region"/>
    <property type="evidence" value="ECO:0007669"/>
    <property type="project" value="UniProtKB-SubCell"/>
</dbReference>
<protein>
    <recommendedName>
        <fullName evidence="11">Acidic protein</fullName>
    </recommendedName>
</protein>
<evidence type="ECO:0000313" key="9">
    <source>
        <dbReference type="EMBL" id="KAJ0973630.1"/>
    </source>
</evidence>
<accession>A0A9D5CK93</accession>
<dbReference type="GO" id="GO:0006952">
    <property type="term" value="P:defense response"/>
    <property type="evidence" value="ECO:0007669"/>
    <property type="project" value="UniProtKB-KW"/>
</dbReference>
<evidence type="ECO:0000256" key="3">
    <source>
        <dbReference type="ARBA" id="ARBA00022525"/>
    </source>
</evidence>
<organism evidence="9 10">
    <name type="scientific">Dioscorea zingiberensis</name>
    <dbReference type="NCBI Taxonomy" id="325984"/>
    <lineage>
        <taxon>Eukaryota</taxon>
        <taxon>Viridiplantae</taxon>
        <taxon>Streptophyta</taxon>
        <taxon>Embryophyta</taxon>
        <taxon>Tracheophyta</taxon>
        <taxon>Spermatophyta</taxon>
        <taxon>Magnoliopsida</taxon>
        <taxon>Liliopsida</taxon>
        <taxon>Dioscoreales</taxon>
        <taxon>Dioscoreaceae</taxon>
        <taxon>Dioscorea</taxon>
    </lineage>
</organism>
<dbReference type="AlphaFoldDB" id="A0A9D5CK93"/>
<dbReference type="Pfam" id="PF00321">
    <property type="entry name" value="Thionin"/>
    <property type="match status" value="1"/>
</dbReference>
<dbReference type="PANTHER" id="PTHR33920:SF2">
    <property type="entry name" value="THIONIN-2.1-RELATED"/>
    <property type="match status" value="1"/>
</dbReference>
<keyword evidence="8" id="KW-1133">Transmembrane helix</keyword>
<evidence type="ECO:0000256" key="7">
    <source>
        <dbReference type="ARBA" id="ARBA00043965"/>
    </source>
</evidence>
<evidence type="ECO:0000256" key="6">
    <source>
        <dbReference type="ARBA" id="ARBA00023157"/>
    </source>
</evidence>
<comment type="caution">
    <text evidence="9">The sequence shown here is derived from an EMBL/GenBank/DDBJ whole genome shotgun (WGS) entry which is preliminary data.</text>
</comment>
<feature type="transmembrane region" description="Helical" evidence="8">
    <location>
        <begin position="6"/>
        <end position="27"/>
    </location>
</feature>
<dbReference type="SUPFAM" id="SSF57429">
    <property type="entry name" value="Crambin-like"/>
    <property type="match status" value="1"/>
</dbReference>
<dbReference type="EMBL" id="JAGGNH010000004">
    <property type="protein sequence ID" value="KAJ0973630.1"/>
    <property type="molecule type" value="Genomic_DNA"/>
</dbReference>
<evidence type="ECO:0008006" key="11">
    <source>
        <dbReference type="Google" id="ProtNLM"/>
    </source>
</evidence>
<dbReference type="Proteomes" id="UP001085076">
    <property type="component" value="Miscellaneous, Linkage group lg04"/>
</dbReference>
<reference evidence="9" key="1">
    <citation type="submission" date="2021-03" db="EMBL/GenBank/DDBJ databases">
        <authorList>
            <person name="Li Z."/>
            <person name="Yang C."/>
        </authorList>
    </citation>
    <scope>NUCLEOTIDE SEQUENCE</scope>
    <source>
        <strain evidence="9">Dzin_1.0</strain>
        <tissue evidence="9">Leaf</tissue>
    </source>
</reference>
<evidence type="ECO:0000256" key="4">
    <source>
        <dbReference type="ARBA" id="ARBA00022656"/>
    </source>
</evidence>
<dbReference type="InterPro" id="IPR036391">
    <property type="entry name" value="Thionin-like_sf"/>
</dbReference>
<dbReference type="GO" id="GO:0090729">
    <property type="term" value="F:toxin activity"/>
    <property type="evidence" value="ECO:0007669"/>
    <property type="project" value="UniProtKB-KW"/>
</dbReference>
<evidence type="ECO:0000256" key="8">
    <source>
        <dbReference type="SAM" id="Phobius"/>
    </source>
</evidence>
<evidence type="ECO:0000313" key="10">
    <source>
        <dbReference type="Proteomes" id="UP001085076"/>
    </source>
</evidence>
<evidence type="ECO:0000256" key="1">
    <source>
        <dbReference type="ARBA" id="ARBA00002847"/>
    </source>
</evidence>
<dbReference type="PANTHER" id="PTHR33920">
    <property type="entry name" value="THIONIN-2.1-RELATED"/>
    <property type="match status" value="1"/>
</dbReference>
<reference evidence="9" key="2">
    <citation type="journal article" date="2022" name="Hortic Res">
        <title>The genome of Dioscorea zingiberensis sheds light on the biosynthesis, origin and evolution of the medicinally important diosgenin saponins.</title>
        <authorList>
            <person name="Li Y."/>
            <person name="Tan C."/>
            <person name="Li Z."/>
            <person name="Guo J."/>
            <person name="Li S."/>
            <person name="Chen X."/>
            <person name="Wang C."/>
            <person name="Dai X."/>
            <person name="Yang H."/>
            <person name="Song W."/>
            <person name="Hou L."/>
            <person name="Xu J."/>
            <person name="Tong Z."/>
            <person name="Xu A."/>
            <person name="Yuan X."/>
            <person name="Wang W."/>
            <person name="Yang Q."/>
            <person name="Chen L."/>
            <person name="Sun Z."/>
            <person name="Wang K."/>
            <person name="Pan B."/>
            <person name="Chen J."/>
            <person name="Bao Y."/>
            <person name="Liu F."/>
            <person name="Qi X."/>
            <person name="Gang D.R."/>
            <person name="Wen J."/>
            <person name="Li J."/>
        </authorList>
    </citation>
    <scope>NUCLEOTIDE SEQUENCE</scope>
    <source>
        <strain evidence="9">Dzin_1.0</strain>
    </source>
</reference>
<keyword evidence="4" id="KW-0800">Toxin</keyword>
<comment type="subcellular location">
    <subcellularLocation>
        <location evidence="2">Secreted</location>
    </subcellularLocation>
</comment>
<dbReference type="InterPro" id="IPR001010">
    <property type="entry name" value="Thionin"/>
</dbReference>
<keyword evidence="8" id="KW-0812">Transmembrane</keyword>
<name>A0A9D5CK93_9LILI</name>
<comment type="similarity">
    <text evidence="7">Belongs to the plant thionin (TC 1.C.44) family. 4 C-C subfamily.</text>
</comment>
<keyword evidence="8" id="KW-0472">Membrane</keyword>
<keyword evidence="3" id="KW-0964">Secreted</keyword>
<evidence type="ECO:0000256" key="2">
    <source>
        <dbReference type="ARBA" id="ARBA00004613"/>
    </source>
</evidence>
<evidence type="ECO:0000256" key="5">
    <source>
        <dbReference type="ARBA" id="ARBA00022821"/>
    </source>
</evidence>
<gene>
    <name evidence="9" type="ORF">J5N97_015595</name>
</gene>
<dbReference type="OrthoDB" id="1094916at2759"/>
<proteinExistence type="inferred from homology"/>
<keyword evidence="5" id="KW-0611">Plant defense</keyword>
<sequence>MEGKAVTVRVPLDIIVMVVLILGLNLAQTHVDAATTKSCCINVGAKACYNNCIQRQGTPATCAKTCGCILIPTSTPCPRDYPISFCKLGCASSMCSTISTVQNSDVAEEAWVACNNKCTKLCNEGSIKGSNAVFTA</sequence>
<dbReference type="Gene3D" id="3.30.1350.10">
    <property type="entry name" value="Thionin-like"/>
    <property type="match status" value="1"/>
</dbReference>